<keyword evidence="1" id="KW-1133">Transmembrane helix</keyword>
<protein>
    <submittedName>
        <fullName evidence="2">Uncharacterized protein</fullName>
    </submittedName>
</protein>
<sequence>MKKTLIGFTLLTAALVLAWFSRDHLTAVIVIPFILGLYKLGLLIDTLPQLLWWIFTVIISFSLLFTTVRLPGLQLIRTKKRKYPGGKLDMLDGLIKETEKGSSWSGQQLALLLINIYRRSEGLPEINIHKLKQQYDGKEIPDELKPFLRSQFDGMKVKSNTATRLSLEKAVKYLKIKEMREE</sequence>
<keyword evidence="3" id="KW-1185">Reference proteome</keyword>
<dbReference type="Proteomes" id="UP000587760">
    <property type="component" value="Unassembled WGS sequence"/>
</dbReference>
<evidence type="ECO:0000256" key="1">
    <source>
        <dbReference type="SAM" id="Phobius"/>
    </source>
</evidence>
<dbReference type="AlphaFoldDB" id="A0A841RA53"/>
<keyword evidence="1" id="KW-0472">Membrane</keyword>
<evidence type="ECO:0000313" key="2">
    <source>
        <dbReference type="EMBL" id="MBB6480127.1"/>
    </source>
</evidence>
<evidence type="ECO:0000313" key="3">
    <source>
        <dbReference type="Proteomes" id="UP000587760"/>
    </source>
</evidence>
<keyword evidence="1" id="KW-0812">Transmembrane</keyword>
<dbReference type="EMBL" id="JACHGJ010000002">
    <property type="protein sequence ID" value="MBB6480127.1"/>
    <property type="molecule type" value="Genomic_DNA"/>
</dbReference>
<name>A0A841RA53_9SPIO</name>
<feature type="transmembrane region" description="Helical" evidence="1">
    <location>
        <begin position="51"/>
        <end position="72"/>
    </location>
</feature>
<accession>A0A841RA53</accession>
<comment type="caution">
    <text evidence="2">The sequence shown here is derived from an EMBL/GenBank/DDBJ whole genome shotgun (WGS) entry which is preliminary data.</text>
</comment>
<reference evidence="2 3" key="1">
    <citation type="submission" date="2020-08" db="EMBL/GenBank/DDBJ databases">
        <title>Genomic Encyclopedia of Type Strains, Phase IV (KMG-IV): sequencing the most valuable type-strain genomes for metagenomic binning, comparative biology and taxonomic classification.</title>
        <authorList>
            <person name="Goeker M."/>
        </authorList>
    </citation>
    <scope>NUCLEOTIDE SEQUENCE [LARGE SCALE GENOMIC DNA]</scope>
    <source>
        <strain evidence="2 3">DSM 2461</strain>
    </source>
</reference>
<dbReference type="RefSeq" id="WP_184745970.1">
    <property type="nucleotide sequence ID" value="NZ_JACHGJ010000002.1"/>
</dbReference>
<proteinExistence type="predicted"/>
<organism evidence="2 3">
    <name type="scientific">Spirochaeta isovalerica</name>
    <dbReference type="NCBI Taxonomy" id="150"/>
    <lineage>
        <taxon>Bacteria</taxon>
        <taxon>Pseudomonadati</taxon>
        <taxon>Spirochaetota</taxon>
        <taxon>Spirochaetia</taxon>
        <taxon>Spirochaetales</taxon>
        <taxon>Spirochaetaceae</taxon>
        <taxon>Spirochaeta</taxon>
    </lineage>
</organism>
<gene>
    <name evidence="2" type="ORF">HNR50_001785</name>
</gene>